<dbReference type="Proteomes" id="UP000288227">
    <property type="component" value="Unassembled WGS sequence"/>
</dbReference>
<dbReference type="EMBL" id="BHXQ01000004">
    <property type="protein sequence ID" value="GCC52066.1"/>
    <property type="molecule type" value="Genomic_DNA"/>
</dbReference>
<evidence type="ECO:0000313" key="3">
    <source>
        <dbReference type="Proteomes" id="UP000288227"/>
    </source>
</evidence>
<dbReference type="RefSeq" id="WP_127122714.1">
    <property type="nucleotide sequence ID" value="NZ_BHXQ01000004.1"/>
</dbReference>
<feature type="chain" id="PRO_5019357633" evidence="1">
    <location>
        <begin position="21"/>
        <end position="305"/>
    </location>
</feature>
<evidence type="ECO:0000256" key="1">
    <source>
        <dbReference type="SAM" id="SignalP"/>
    </source>
</evidence>
<reference evidence="2 3" key="1">
    <citation type="submission" date="2018-11" db="EMBL/GenBank/DDBJ databases">
        <title>Chryseotalea sanarue gen. nov., sp., nov., a member of the family Cytophagaceae, isolated from a brackish lake in Hamamatsu Japan.</title>
        <authorList>
            <person name="Maejima Y."/>
            <person name="Iino T."/>
            <person name="Muraguchi Y."/>
            <person name="Fukuda K."/>
            <person name="Ohkuma M."/>
            <person name="Moriuchi R."/>
            <person name="Dohra H."/>
            <person name="Kimbara K."/>
            <person name="Shintani M."/>
        </authorList>
    </citation>
    <scope>NUCLEOTIDE SEQUENCE [LARGE SCALE GENOMIC DNA]</scope>
    <source>
        <strain evidence="2 3">Ys</strain>
    </source>
</reference>
<gene>
    <name evidence="2" type="ORF">SanaruYs_22980</name>
</gene>
<keyword evidence="3" id="KW-1185">Reference proteome</keyword>
<accession>A0A401UAY0</accession>
<dbReference type="AlphaFoldDB" id="A0A401UAY0"/>
<organism evidence="2 3">
    <name type="scientific">Chryseotalea sanaruensis</name>
    <dbReference type="NCBI Taxonomy" id="2482724"/>
    <lineage>
        <taxon>Bacteria</taxon>
        <taxon>Pseudomonadati</taxon>
        <taxon>Bacteroidota</taxon>
        <taxon>Cytophagia</taxon>
        <taxon>Cytophagales</taxon>
        <taxon>Chryseotaleaceae</taxon>
        <taxon>Chryseotalea</taxon>
    </lineage>
</organism>
<proteinExistence type="predicted"/>
<dbReference type="PROSITE" id="PS51257">
    <property type="entry name" value="PROKAR_LIPOPROTEIN"/>
    <property type="match status" value="1"/>
</dbReference>
<comment type="caution">
    <text evidence="2">The sequence shown here is derived from an EMBL/GenBank/DDBJ whole genome shotgun (WGS) entry which is preliminary data.</text>
</comment>
<sequence length="305" mass="33731">MRISSALILSLLLVCSCKKALEVITPKNFSILIRQQFDKNATLVDDFFENERIMLTAQDLQTIRSQYGERDLFLKHMLELTQPAYGEVVASSTLPASFKIVPTSDRAAQKMRKHLLPFPSGYTGPNPGSGAIDNFAKEVLDSINARGGGEQVIIESFSFGGSSSSRPNETFTLNYEEIKINYQKMLQLISTAASTSVLDTGIDEMLAAASPQEAVLIGLLLPAVQKVREGKPYHDLMNSYFDMSAAERTTWDRDVRLAAFLCAYDFIISDEYNPNDEFTTSLGVNKQICDGVTLLAWARVDGSNN</sequence>
<evidence type="ECO:0000313" key="2">
    <source>
        <dbReference type="EMBL" id="GCC52066.1"/>
    </source>
</evidence>
<feature type="signal peptide" evidence="1">
    <location>
        <begin position="1"/>
        <end position="20"/>
    </location>
</feature>
<name>A0A401UAY0_9BACT</name>
<keyword evidence="1" id="KW-0732">Signal</keyword>
<protein>
    <submittedName>
        <fullName evidence="2">Uncharacterized protein</fullName>
    </submittedName>
</protein>